<feature type="domain" description="Erythromycin biosynthesis protein CIII-like C-terminal" evidence="3">
    <location>
        <begin position="29"/>
        <end position="127"/>
    </location>
</feature>
<proteinExistence type="predicted"/>
<evidence type="ECO:0000256" key="2">
    <source>
        <dbReference type="ARBA" id="ARBA00022679"/>
    </source>
</evidence>
<dbReference type="Pfam" id="PF06722">
    <property type="entry name" value="EryCIII-like_C"/>
    <property type="match status" value="1"/>
</dbReference>
<sequence>MQRVICKAFEHSDYEIYIASSYLKKENRENVHIAPRWDFHALLDEAVLFIHHGGQNSMVEGLLHGVPQLVVPGKVFERKYNAKSIAEHHAGLMIEEHEFTAETIRNKAKKIMEEDTMIASAQELGRKLAKAGGAGKIIRGIESFKKMK</sequence>
<evidence type="ECO:0000259" key="3">
    <source>
        <dbReference type="Pfam" id="PF06722"/>
    </source>
</evidence>
<dbReference type="AlphaFoldDB" id="A0A930E2W5"/>
<evidence type="ECO:0000313" key="4">
    <source>
        <dbReference type="EMBL" id="MBF1306136.1"/>
    </source>
</evidence>
<gene>
    <name evidence="4" type="ORF">HXM91_09925</name>
</gene>
<protein>
    <recommendedName>
        <fullName evidence="3">Erythromycin biosynthesis protein CIII-like C-terminal domain-containing protein</fullName>
    </recommendedName>
</protein>
<dbReference type="Gene3D" id="3.40.50.2000">
    <property type="entry name" value="Glycogen Phosphorylase B"/>
    <property type="match status" value="1"/>
</dbReference>
<dbReference type="GO" id="GO:0016757">
    <property type="term" value="F:glycosyltransferase activity"/>
    <property type="evidence" value="ECO:0007669"/>
    <property type="project" value="UniProtKB-KW"/>
</dbReference>
<dbReference type="EMBL" id="JABZRB010000414">
    <property type="protein sequence ID" value="MBF1306136.1"/>
    <property type="molecule type" value="Genomic_DNA"/>
</dbReference>
<dbReference type="PANTHER" id="PTHR48043">
    <property type="entry name" value="EG:EG0003.4 PROTEIN-RELATED"/>
    <property type="match status" value="1"/>
</dbReference>
<reference evidence="4" key="1">
    <citation type="submission" date="2020-04" db="EMBL/GenBank/DDBJ databases">
        <title>Deep metagenomics examines the oral microbiome during advanced dental caries in children, revealing novel taxa and co-occurrences with host molecules.</title>
        <authorList>
            <person name="Baker J.L."/>
            <person name="Morton J.T."/>
            <person name="Dinis M."/>
            <person name="Alvarez R."/>
            <person name="Tran N.C."/>
            <person name="Knight R."/>
            <person name="Edlund A."/>
        </authorList>
    </citation>
    <scope>NUCLEOTIDE SEQUENCE</scope>
    <source>
        <strain evidence="4">JCVI_48_bin.5</strain>
    </source>
</reference>
<keyword evidence="1" id="KW-0328">Glycosyltransferase</keyword>
<dbReference type="SUPFAM" id="SSF53756">
    <property type="entry name" value="UDP-Glycosyltransferase/glycogen phosphorylase"/>
    <property type="match status" value="1"/>
</dbReference>
<keyword evidence="2" id="KW-0808">Transferase</keyword>
<comment type="caution">
    <text evidence="4">The sequence shown here is derived from an EMBL/GenBank/DDBJ whole genome shotgun (WGS) entry which is preliminary data.</text>
</comment>
<name>A0A930E2W5_9FIRM</name>
<dbReference type="InterPro" id="IPR050271">
    <property type="entry name" value="UDP-glycosyltransferase"/>
</dbReference>
<dbReference type="Proteomes" id="UP000780721">
    <property type="component" value="Unassembled WGS sequence"/>
</dbReference>
<organism evidence="4 5">
    <name type="scientific">Oribacterium sinus</name>
    <dbReference type="NCBI Taxonomy" id="237576"/>
    <lineage>
        <taxon>Bacteria</taxon>
        <taxon>Bacillati</taxon>
        <taxon>Bacillota</taxon>
        <taxon>Clostridia</taxon>
        <taxon>Lachnospirales</taxon>
        <taxon>Lachnospiraceae</taxon>
        <taxon>Oribacterium</taxon>
    </lineage>
</organism>
<dbReference type="PANTHER" id="PTHR48043:SF145">
    <property type="entry name" value="FI06409P-RELATED"/>
    <property type="match status" value="1"/>
</dbReference>
<accession>A0A930E2W5</accession>
<dbReference type="InterPro" id="IPR010610">
    <property type="entry name" value="EryCIII-like_C"/>
</dbReference>
<evidence type="ECO:0000313" key="5">
    <source>
        <dbReference type="Proteomes" id="UP000780721"/>
    </source>
</evidence>
<evidence type="ECO:0000256" key="1">
    <source>
        <dbReference type="ARBA" id="ARBA00022676"/>
    </source>
</evidence>